<evidence type="ECO:0000256" key="4">
    <source>
        <dbReference type="ARBA" id="ARBA00023163"/>
    </source>
</evidence>
<dbReference type="InterPro" id="IPR007309">
    <property type="entry name" value="TFIIIC_Bblock-bd"/>
</dbReference>
<dbReference type="Proteomes" id="UP001634394">
    <property type="component" value="Unassembled WGS sequence"/>
</dbReference>
<evidence type="ECO:0000256" key="6">
    <source>
        <dbReference type="SAM" id="MobiDB-lite"/>
    </source>
</evidence>
<keyword evidence="5" id="KW-0539">Nucleus</keyword>
<name>A0ABD3UR54_SINWO</name>
<dbReference type="GO" id="GO:0005634">
    <property type="term" value="C:nucleus"/>
    <property type="evidence" value="ECO:0007669"/>
    <property type="project" value="UniProtKB-SubCell"/>
</dbReference>
<comment type="subcellular location">
    <subcellularLocation>
        <location evidence="1">Nucleus</location>
    </subcellularLocation>
</comment>
<feature type="domain" description="B-block binding subunit of TFIIIC" evidence="7">
    <location>
        <begin position="183"/>
        <end position="259"/>
    </location>
</feature>
<feature type="region of interest" description="Disordered" evidence="6">
    <location>
        <begin position="772"/>
        <end position="809"/>
    </location>
</feature>
<dbReference type="Pfam" id="PF04182">
    <property type="entry name" value="B-block_TFIIIC"/>
    <property type="match status" value="1"/>
</dbReference>
<keyword evidence="10" id="KW-1185">Reference proteome</keyword>
<evidence type="ECO:0000313" key="9">
    <source>
        <dbReference type="EMBL" id="KAL3851900.1"/>
    </source>
</evidence>
<accession>A0ABD3UR54</accession>
<keyword evidence="3" id="KW-0238">DNA-binding</keyword>
<dbReference type="PANTHER" id="PTHR15180:SF1">
    <property type="entry name" value="GENERAL TRANSCRIPTION FACTOR 3C POLYPEPTIDE 1"/>
    <property type="match status" value="1"/>
</dbReference>
<organism evidence="9 10">
    <name type="scientific">Sinanodonta woodiana</name>
    <name type="common">Chinese pond mussel</name>
    <name type="synonym">Anodonta woodiana</name>
    <dbReference type="NCBI Taxonomy" id="1069815"/>
    <lineage>
        <taxon>Eukaryota</taxon>
        <taxon>Metazoa</taxon>
        <taxon>Spiralia</taxon>
        <taxon>Lophotrochozoa</taxon>
        <taxon>Mollusca</taxon>
        <taxon>Bivalvia</taxon>
        <taxon>Autobranchia</taxon>
        <taxon>Heteroconchia</taxon>
        <taxon>Palaeoheterodonta</taxon>
        <taxon>Unionida</taxon>
        <taxon>Unionoidea</taxon>
        <taxon>Unionidae</taxon>
        <taxon>Unioninae</taxon>
        <taxon>Sinanodonta</taxon>
    </lineage>
</organism>
<evidence type="ECO:0000259" key="7">
    <source>
        <dbReference type="Pfam" id="PF04182"/>
    </source>
</evidence>
<keyword evidence="2" id="KW-0597">Phosphoprotein</keyword>
<feature type="non-terminal residue" evidence="9">
    <location>
        <position position="1769"/>
    </location>
</feature>
<dbReference type="InterPro" id="IPR035625">
    <property type="entry name" value="Tfc3-like_eWH"/>
</dbReference>
<dbReference type="GO" id="GO:0003677">
    <property type="term" value="F:DNA binding"/>
    <property type="evidence" value="ECO:0007669"/>
    <property type="project" value="UniProtKB-KW"/>
</dbReference>
<reference evidence="9 10" key="1">
    <citation type="submission" date="2024-11" db="EMBL/GenBank/DDBJ databases">
        <title>Chromosome-level genome assembly of the freshwater bivalve Anodonta woodiana.</title>
        <authorList>
            <person name="Chen X."/>
        </authorList>
    </citation>
    <scope>NUCLEOTIDE SEQUENCE [LARGE SCALE GENOMIC DNA]</scope>
    <source>
        <strain evidence="9">MN2024</strain>
        <tissue evidence="9">Gills</tissue>
    </source>
</reference>
<feature type="compositionally biased region" description="Polar residues" evidence="6">
    <location>
        <begin position="793"/>
        <end position="805"/>
    </location>
</feature>
<dbReference type="EMBL" id="JBJQND010000015">
    <property type="protein sequence ID" value="KAL3851900.1"/>
    <property type="molecule type" value="Genomic_DNA"/>
</dbReference>
<sequence>MAAKAKLVGLQGKLEKMETDVKTTVLREVALEGLDGITINCLWIRLKELGEQFPIIIDERSKSCLWNLILHCDDLQFFELPEPRPELIPYNRFHFVDPESGVFVEDENVPEEIYPIHVIGDNGIQGSCAMYESRKDVTAEVRVLTLLDVVQRWGEKLVVVASQEMRHLALVGPNFEPTYSFTDLTYAILERIGRSRYMGELSVGKKSIQIFNEKQKTIFYHVLKLVRLGLVRKQTIQLFRVEKKAKIYCKLFHLIPFFKEVRHKQRELCIKLCDYLEKQPEKRDELVKCRAHLNIGDTSYKKLVQGFHKYVTNMVLPFREVYPDAMPEEFLTKGGQERTIRLSVLIKHPRETDSDEEDEEMEEEDDEDVEEDSDKGSTVSRRPVFFERPGITQALKAIKQVGPKGLSQSNLKHMLGLNKLESRFQCRHLHRLNCITAITLDVGKQKKKLYVAREMLKDSKIHQEYSAEFSKLDKFISASAQNSSTATLKDHVGIWVKASQNYDFILDWKSLTIELSRNVGGFFTAEDLAANDEEDETELVKMNDLEEKEPMDVTVLETPNEEVQGLKSFTMLSDKHLRRANWVLEVVQSVKLIDHICLTKTIREREKAMNLPHLMDNKSLQRILSALVSEKKIRSIKTVLQLGSRQKNIHFLCSLDVQPSDEIVKKAIEQAKLRSFHVKKEQLKIAAVEREKEAKKLYLESVSESARVGIMKLQEYRQLLKGKSPDMKFNRKKAEEYGALPKMAKIHRIHSLLLYVCYETYGQPFIEGSQNEEVESVNVETDDTDRSRKDTKVNNGKNTESSSHSELSEMKQKIAEAEEALASFDWWKNVKEPPIYKDEMSWKRYLPPVPCHKGYSAGWCFVSDLLLYLPLSVFCQIVSVCYDIEGLLEMLAHPLVKYYPIMSLPFKIAQQLLHAKKYIYSFFEICVYMCEMGLLSFGPQLSKEKDKVFIYLHKKATLLDTRKSLPGYTKTRVPEGEVFEEKTFDLLTEHGLMSYWEDLQIIALGSNLSMISKSSEEQEDTESHEVVPLEETLLHKTPDTVEDNGILPGDRRGAAGLDSAIFCHRRNNWTTKTFIWNSKIYQQKWDRPISYTPRLFDENKSRRLPRLAPSDSLILKMASETKSDVQKKVTRNVKGNKGGRGIKRKADSLDTGSAAKKLKRKVKKTPVEGYRKLQDIKRKKPFEKGDEKDRLLYSRRHQHRVAWTAQEDSLLLVCRIASYLMDRKRRQMIVPYTVIRDILHSNFPAIAKNKTSQACNRRLVFVQKNPQTQQNISLFLETALRDESIVEKFATRQYVITDTTLPDTFKELVSVLLEKFRSMDIGIIELPRSLSELDKNYELEMINTSLKSAKVYEDVTCKEDICKAVLHNILHGTVLVKDKQGRSHELFKLLTQYPENMLGDVVKDMRSYGFLVFNKASARTNLPSGLGLKNLKASQRYFYHFLHRMPNVIFEESTELLNLLGNKYMESQGDQQIRLPERLKGGQIALLASLILKNEINITCIVPEMLVKVDLESVRKFPFGRGKAFQTAKLIHSEGGREDKEMDEDERDILLKDIELADPDKNASEDKNQLDQSNSCKVALTITSVETTSKPLAEISDDRGDGEGSNQAEIGEKQGKAPIMQTVYNSSSTMVFEGTAGKSRDMEREFKSAFASRTLICMTRCDDISMEDIFVFNAQDNFVVNSCSAEIVLRGREHGQPPEILKEKNHREDVVQHVLKDCQKTLPFKLDLEDVWKKIRSTDIPEADVVQIQKIYQLLAAAKELGMTFYGIK</sequence>
<comment type="caution">
    <text evidence="9">The sequence shown here is derived from an EMBL/GenBank/DDBJ whole genome shotgun (WGS) entry which is preliminary data.</text>
</comment>
<evidence type="ECO:0000256" key="5">
    <source>
        <dbReference type="ARBA" id="ARBA00023242"/>
    </source>
</evidence>
<evidence type="ECO:0000256" key="3">
    <source>
        <dbReference type="ARBA" id="ARBA00023125"/>
    </source>
</evidence>
<evidence type="ECO:0000256" key="1">
    <source>
        <dbReference type="ARBA" id="ARBA00004123"/>
    </source>
</evidence>
<dbReference type="Pfam" id="PF24101">
    <property type="entry name" value="WHD_GTF3C1"/>
    <property type="match status" value="1"/>
</dbReference>
<feature type="compositionally biased region" description="Acidic residues" evidence="6">
    <location>
        <begin position="772"/>
        <end position="783"/>
    </location>
</feature>
<feature type="domain" description="GTF3C1 extended winged-helix" evidence="8">
    <location>
        <begin position="572"/>
        <end position="674"/>
    </location>
</feature>
<evidence type="ECO:0000259" key="8">
    <source>
        <dbReference type="Pfam" id="PF24101"/>
    </source>
</evidence>
<dbReference type="CDD" id="cd16169">
    <property type="entry name" value="Tau138_eWH"/>
    <property type="match status" value="1"/>
</dbReference>
<feature type="compositionally biased region" description="Acidic residues" evidence="6">
    <location>
        <begin position="353"/>
        <end position="373"/>
    </location>
</feature>
<protein>
    <recommendedName>
        <fullName evidence="11">General transcription factor 3C polypeptide 1</fullName>
    </recommendedName>
</protein>
<evidence type="ECO:0000256" key="2">
    <source>
        <dbReference type="ARBA" id="ARBA00022553"/>
    </source>
</evidence>
<keyword evidence="4" id="KW-0804">Transcription</keyword>
<feature type="region of interest" description="Disordered" evidence="6">
    <location>
        <begin position="1134"/>
        <end position="1155"/>
    </location>
</feature>
<evidence type="ECO:0008006" key="11">
    <source>
        <dbReference type="Google" id="ProtNLM"/>
    </source>
</evidence>
<dbReference type="PANTHER" id="PTHR15180">
    <property type="entry name" value="GENERAL TRANSCRIPTION FACTOR 3C POLYPEPTIDE 1"/>
    <property type="match status" value="1"/>
</dbReference>
<evidence type="ECO:0000313" key="10">
    <source>
        <dbReference type="Proteomes" id="UP001634394"/>
    </source>
</evidence>
<feature type="region of interest" description="Disordered" evidence="6">
    <location>
        <begin position="1590"/>
        <end position="1614"/>
    </location>
</feature>
<dbReference type="InterPro" id="IPR056467">
    <property type="entry name" value="eWH_GTF3C1"/>
</dbReference>
<gene>
    <name evidence="9" type="ORF">ACJMK2_015596</name>
</gene>
<feature type="region of interest" description="Disordered" evidence="6">
    <location>
        <begin position="345"/>
        <end position="378"/>
    </location>
</feature>
<proteinExistence type="predicted"/>
<dbReference type="InterPro" id="IPR044210">
    <property type="entry name" value="Tfc3-like"/>
</dbReference>